<reference evidence="1" key="2">
    <citation type="journal article" date="2023" name="Science">
        <title>Genomic signatures of disease resistance in endangered staghorn corals.</title>
        <authorList>
            <person name="Vollmer S.V."/>
            <person name="Selwyn J.D."/>
            <person name="Despard B.A."/>
            <person name="Roesel C.L."/>
        </authorList>
    </citation>
    <scope>NUCLEOTIDE SEQUENCE</scope>
    <source>
        <strain evidence="1">K2</strain>
    </source>
</reference>
<organism evidence="1 2">
    <name type="scientific">Acropora cervicornis</name>
    <name type="common">Staghorn coral</name>
    <dbReference type="NCBI Taxonomy" id="6130"/>
    <lineage>
        <taxon>Eukaryota</taxon>
        <taxon>Metazoa</taxon>
        <taxon>Cnidaria</taxon>
        <taxon>Anthozoa</taxon>
        <taxon>Hexacorallia</taxon>
        <taxon>Scleractinia</taxon>
        <taxon>Astrocoeniina</taxon>
        <taxon>Acroporidae</taxon>
        <taxon>Acropora</taxon>
    </lineage>
</organism>
<comment type="caution">
    <text evidence="1">The sequence shown here is derived from an EMBL/GenBank/DDBJ whole genome shotgun (WGS) entry which is preliminary data.</text>
</comment>
<dbReference type="Proteomes" id="UP001249851">
    <property type="component" value="Unassembled WGS sequence"/>
</dbReference>
<keyword evidence="2" id="KW-1185">Reference proteome</keyword>
<reference evidence="1" key="1">
    <citation type="journal article" date="2023" name="G3 (Bethesda)">
        <title>Whole genome assembly and annotation of the endangered Caribbean coral Acropora cervicornis.</title>
        <authorList>
            <person name="Selwyn J.D."/>
            <person name="Vollmer S.V."/>
        </authorList>
    </citation>
    <scope>NUCLEOTIDE SEQUENCE</scope>
    <source>
        <strain evidence="1">K2</strain>
    </source>
</reference>
<dbReference type="EMBL" id="JARQWQ010000019">
    <property type="protein sequence ID" value="KAK2565731.1"/>
    <property type="molecule type" value="Genomic_DNA"/>
</dbReference>
<evidence type="ECO:0000313" key="2">
    <source>
        <dbReference type="Proteomes" id="UP001249851"/>
    </source>
</evidence>
<proteinExistence type="predicted"/>
<evidence type="ECO:0000313" key="1">
    <source>
        <dbReference type="EMBL" id="KAK2565731.1"/>
    </source>
</evidence>
<name>A0AAD9QRD7_ACRCE</name>
<protein>
    <submittedName>
        <fullName evidence="1">Uncharacterized protein</fullName>
    </submittedName>
</protein>
<sequence>MDGGECATYSVDDNGCFNYVIEPSGYQIILNPTGWLTSDIVHKAQVPLYEENQSTEGCSTLGAVCNFDVVSGEFEQILPTGSAHWVCVSNIGCQPFDANLYDSLYHDVTCQEMVDQTNDPLDGRLNSLNYAPVQQQNNEWCIRDGAAILPSQHEYDVGDASGLLDIDRVQLFQPYGEDRDH</sequence>
<gene>
    <name evidence="1" type="ORF">P5673_010909</name>
</gene>
<dbReference type="AlphaFoldDB" id="A0AAD9QRD7"/>
<accession>A0AAD9QRD7</accession>